<keyword evidence="5" id="KW-0677">Repeat</keyword>
<dbReference type="VEuPathDB" id="PlasmoDB:PCOAH_00003520"/>
<dbReference type="OrthoDB" id="250329at2759"/>
<dbReference type="Proteomes" id="UP000092716">
    <property type="component" value="Chromosome 2"/>
</dbReference>
<dbReference type="EMBL" id="CP016240">
    <property type="protein sequence ID" value="ANQ06034.1"/>
    <property type="molecule type" value="Genomic_DNA"/>
</dbReference>
<reference evidence="13" key="1">
    <citation type="submission" date="2016-06" db="EMBL/GenBank/DDBJ databases">
        <title>First high quality genome sequence of Plasmodium coatneyi using continuous long reads from single molecule, real-time sequencing.</title>
        <authorList>
            <person name="Chien J.-T."/>
            <person name="Pakala S.B."/>
            <person name="Geraldo J.A."/>
            <person name="Lapp S.A."/>
            <person name="Barnwell J.W."/>
            <person name="Kissinger J.C."/>
            <person name="Galinski M.R."/>
            <person name="Humphrey J.C."/>
        </authorList>
    </citation>
    <scope>NUCLEOTIDE SEQUENCE [LARGE SCALE GENOMIC DNA]</scope>
    <source>
        <strain evidence="13">Hackeri</strain>
    </source>
</reference>
<name>A0A1B1DTG6_9APIC</name>
<evidence type="ECO:0000256" key="8">
    <source>
        <dbReference type="ARBA" id="ARBA00023136"/>
    </source>
</evidence>
<sequence length="335" mass="38211">MGNAKEVEVEEKGKLHNVQEPSMLQTLYGSIIASTISRVVLYPLDTVKINKQVDTSNSQVGGDSRPASHACTSNPLKIGRTSFFLPAFIHKFGYRGLYSGFVFSAMTTIPATSLYFCCFEYLKWVKINWNKKLQDEKTGPGQTTTSLSFVNYFTIAFLAEAMSCVLFVPIDVIKERLQAQRYLQLKEYKTSYHLVKDLIRKEGFFRLYRGYISTCLTYGMFGGSFFFLQNMGMNLMKRLEIESSNLNSLKLNLICSMLSGIITSPLEVVRIRYQLQEKNRTPFFYSSSVDGIKKLWNEGSGKIFNLFKGNLYRCSLVCLSMTMNVTIIDLYKQFA</sequence>
<dbReference type="PROSITE" id="PS50920">
    <property type="entry name" value="SOLCAR"/>
    <property type="match status" value="3"/>
</dbReference>
<feature type="repeat" description="Solcar" evidence="9">
    <location>
        <begin position="21"/>
        <end position="125"/>
    </location>
</feature>
<dbReference type="SUPFAM" id="SSF103506">
    <property type="entry name" value="Mitochondrial carrier"/>
    <property type="match status" value="1"/>
</dbReference>
<dbReference type="GeneID" id="30907072"/>
<dbReference type="InterPro" id="IPR023395">
    <property type="entry name" value="MCP_dom_sf"/>
</dbReference>
<dbReference type="AlphaFoldDB" id="A0A1B1DTG6"/>
<gene>
    <name evidence="12" type="ORF">PCOAH_00003520</name>
</gene>
<feature type="repeat" description="Solcar" evidence="9">
    <location>
        <begin position="243"/>
        <end position="334"/>
    </location>
</feature>
<evidence type="ECO:0000313" key="13">
    <source>
        <dbReference type="Proteomes" id="UP000092716"/>
    </source>
</evidence>
<evidence type="ECO:0000256" key="3">
    <source>
        <dbReference type="ARBA" id="ARBA00022448"/>
    </source>
</evidence>
<evidence type="ECO:0000256" key="6">
    <source>
        <dbReference type="ARBA" id="ARBA00022989"/>
    </source>
</evidence>
<dbReference type="InterPro" id="IPR002067">
    <property type="entry name" value="MCP"/>
</dbReference>
<dbReference type="GO" id="GO:0022857">
    <property type="term" value="F:transmembrane transporter activity"/>
    <property type="evidence" value="ECO:0007669"/>
    <property type="project" value="TreeGrafter"/>
</dbReference>
<evidence type="ECO:0000256" key="5">
    <source>
        <dbReference type="ARBA" id="ARBA00022737"/>
    </source>
</evidence>
<keyword evidence="4 9" id="KW-0812">Transmembrane</keyword>
<accession>A0A1B1DTG6</accession>
<evidence type="ECO:0000313" key="12">
    <source>
        <dbReference type="EMBL" id="ANQ06034.1"/>
    </source>
</evidence>
<comment type="subcellular location">
    <subcellularLocation>
        <location evidence="1">Mitochondrion membrane</location>
        <topology evidence="1">Multi-pass membrane protein</topology>
    </subcellularLocation>
</comment>
<dbReference type="InterPro" id="IPR018108">
    <property type="entry name" value="MCP_transmembrane"/>
</dbReference>
<feature type="repeat" description="Solcar" evidence="9">
    <location>
        <begin position="147"/>
        <end position="235"/>
    </location>
</feature>
<dbReference type="Pfam" id="PF00153">
    <property type="entry name" value="Mito_carr"/>
    <property type="match status" value="3"/>
</dbReference>
<evidence type="ECO:0000256" key="10">
    <source>
        <dbReference type="RuleBase" id="RU000488"/>
    </source>
</evidence>
<evidence type="ECO:0000256" key="4">
    <source>
        <dbReference type="ARBA" id="ARBA00022692"/>
    </source>
</evidence>
<dbReference type="InterPro" id="IPR050567">
    <property type="entry name" value="Mitochondrial_Carrier"/>
</dbReference>
<dbReference type="KEGG" id="pcot:PCOAH_00003520"/>
<comment type="similarity">
    <text evidence="2 10">Belongs to the mitochondrial carrier (TC 2.A.29) family.</text>
</comment>
<feature type="transmembrane region" description="Helical" evidence="11">
    <location>
        <begin position="210"/>
        <end position="229"/>
    </location>
</feature>
<dbReference type="PANTHER" id="PTHR45624">
    <property type="entry name" value="MITOCHONDRIAL BASIC AMINO ACIDS TRANSPORTER-RELATED"/>
    <property type="match status" value="1"/>
</dbReference>
<keyword evidence="6 11" id="KW-1133">Transmembrane helix</keyword>
<dbReference type="RefSeq" id="XP_019912729.1">
    <property type="nucleotide sequence ID" value="XM_020057167.1"/>
</dbReference>
<keyword evidence="3 10" id="KW-0813">Transport</keyword>
<keyword evidence="7" id="KW-0496">Mitochondrion</keyword>
<dbReference type="PRINTS" id="PR00926">
    <property type="entry name" value="MITOCARRIER"/>
</dbReference>
<keyword evidence="13" id="KW-1185">Reference proteome</keyword>
<dbReference type="PANTHER" id="PTHR45624:SF10">
    <property type="entry name" value="SLC (SOLUTE CARRIER) HOMOLOG"/>
    <property type="match status" value="1"/>
</dbReference>
<evidence type="ECO:0000256" key="11">
    <source>
        <dbReference type="SAM" id="Phobius"/>
    </source>
</evidence>
<proteinExistence type="inferred from homology"/>
<dbReference type="Gene3D" id="1.50.40.10">
    <property type="entry name" value="Mitochondrial carrier domain"/>
    <property type="match status" value="1"/>
</dbReference>
<protein>
    <submittedName>
        <fullName evidence="12">Mitochondrial carrier protein</fullName>
    </submittedName>
</protein>
<dbReference type="GO" id="GO:0031966">
    <property type="term" value="C:mitochondrial membrane"/>
    <property type="evidence" value="ECO:0007669"/>
    <property type="project" value="UniProtKB-SubCell"/>
</dbReference>
<evidence type="ECO:0000256" key="2">
    <source>
        <dbReference type="ARBA" id="ARBA00006375"/>
    </source>
</evidence>
<keyword evidence="8 9" id="KW-0472">Membrane</keyword>
<evidence type="ECO:0000256" key="9">
    <source>
        <dbReference type="PROSITE-ProRule" id="PRU00282"/>
    </source>
</evidence>
<feature type="transmembrane region" description="Helical" evidence="11">
    <location>
        <begin position="97"/>
        <end position="122"/>
    </location>
</feature>
<evidence type="ECO:0000256" key="1">
    <source>
        <dbReference type="ARBA" id="ARBA00004225"/>
    </source>
</evidence>
<feature type="transmembrane region" description="Helical" evidence="11">
    <location>
        <begin position="149"/>
        <end position="173"/>
    </location>
</feature>
<evidence type="ECO:0000256" key="7">
    <source>
        <dbReference type="ARBA" id="ARBA00023128"/>
    </source>
</evidence>
<organism evidence="12 13">
    <name type="scientific">Plasmodium coatneyi</name>
    <dbReference type="NCBI Taxonomy" id="208452"/>
    <lineage>
        <taxon>Eukaryota</taxon>
        <taxon>Sar</taxon>
        <taxon>Alveolata</taxon>
        <taxon>Apicomplexa</taxon>
        <taxon>Aconoidasida</taxon>
        <taxon>Haemosporida</taxon>
        <taxon>Plasmodiidae</taxon>
        <taxon>Plasmodium</taxon>
    </lineage>
</organism>